<keyword evidence="3" id="KW-1185">Reference proteome</keyword>
<dbReference type="Proteomes" id="UP000053477">
    <property type="component" value="Unassembled WGS sequence"/>
</dbReference>
<evidence type="ECO:0000313" key="3">
    <source>
        <dbReference type="Proteomes" id="UP000053477"/>
    </source>
</evidence>
<accession>A0A0H2R6S1</accession>
<organism evidence="2 3">
    <name type="scientific">Schizopora paradoxa</name>
    <dbReference type="NCBI Taxonomy" id="27342"/>
    <lineage>
        <taxon>Eukaryota</taxon>
        <taxon>Fungi</taxon>
        <taxon>Dikarya</taxon>
        <taxon>Basidiomycota</taxon>
        <taxon>Agaricomycotina</taxon>
        <taxon>Agaricomycetes</taxon>
        <taxon>Hymenochaetales</taxon>
        <taxon>Schizoporaceae</taxon>
        <taxon>Schizopora</taxon>
    </lineage>
</organism>
<dbReference type="EMBL" id="KQ086164">
    <property type="protein sequence ID" value="KLO07052.1"/>
    <property type="molecule type" value="Genomic_DNA"/>
</dbReference>
<feature type="transmembrane region" description="Helical" evidence="1">
    <location>
        <begin position="258"/>
        <end position="278"/>
    </location>
</feature>
<dbReference type="OrthoDB" id="539398at2759"/>
<dbReference type="PANTHER" id="PTHR39336:SF3">
    <property type="entry name" value="PYRIDOXAMINE PHOSPHATE OXIDASE"/>
    <property type="match status" value="1"/>
</dbReference>
<gene>
    <name evidence="2" type="ORF">SCHPADRAFT_860666</name>
</gene>
<dbReference type="SUPFAM" id="SSF50475">
    <property type="entry name" value="FMN-binding split barrel"/>
    <property type="match status" value="1"/>
</dbReference>
<evidence type="ECO:0000313" key="2">
    <source>
        <dbReference type="EMBL" id="KLO07052.1"/>
    </source>
</evidence>
<dbReference type="Gene3D" id="2.30.110.10">
    <property type="entry name" value="Electron Transport, Fmn-binding Protein, Chain A"/>
    <property type="match status" value="1"/>
</dbReference>
<reference evidence="2 3" key="1">
    <citation type="submission" date="2015-04" db="EMBL/GenBank/DDBJ databases">
        <title>Complete genome sequence of Schizopora paradoxa KUC8140, a cosmopolitan wood degrader in East Asia.</title>
        <authorList>
            <consortium name="DOE Joint Genome Institute"/>
            <person name="Min B."/>
            <person name="Park H."/>
            <person name="Jang Y."/>
            <person name="Kim J.-J."/>
            <person name="Kim K.H."/>
            <person name="Pangilinan J."/>
            <person name="Lipzen A."/>
            <person name="Riley R."/>
            <person name="Grigoriev I.V."/>
            <person name="Spatafora J.W."/>
            <person name="Choi I.-G."/>
        </authorList>
    </citation>
    <scope>NUCLEOTIDE SEQUENCE [LARGE SCALE GENOMIC DNA]</scope>
    <source>
        <strain evidence="2 3">KUC8140</strain>
    </source>
</reference>
<proteinExistence type="predicted"/>
<evidence type="ECO:0008006" key="4">
    <source>
        <dbReference type="Google" id="ProtNLM"/>
    </source>
</evidence>
<dbReference type="PANTHER" id="PTHR39336">
    <property type="entry name" value="PYRIDOXAMINE PHOSPHATE OXIDASE FAMILY PROTEIN (AFU_ORTHOLOGUE AFUA_6G11440)"/>
    <property type="match status" value="1"/>
</dbReference>
<sequence length="287" mass="31973">MGLSFDSIPDDKIEWIRKQEVFWVATAPLSGDGHVNVSPKGLRGTFYVEGPNEVWYEDLTGSGCETIAHLREPGNGRITILFNAMEGAAQIVRLYGKGTVHELGTPEYEAKIPPSKRMPGSRSVIVIKVHRVGTSCGWGVPYYKFEGHRRSLLTFNQNAEKKDNNFVPSEEPDGSKPVAGPRHGIRQMMWMRFNRSSIDSLPALSENGPCLSFLLPFSSAMPDTKEGGFRVREPGRVASSAQSQPEVVISKHQGNEKYYFFLGTIIGLIVPFVVRDIAEVFRRITNM</sequence>
<keyword evidence="1" id="KW-0472">Membrane</keyword>
<evidence type="ECO:0000256" key="1">
    <source>
        <dbReference type="SAM" id="Phobius"/>
    </source>
</evidence>
<name>A0A0H2R6S1_9AGAM</name>
<keyword evidence="1" id="KW-0812">Transmembrane</keyword>
<dbReference type="InterPro" id="IPR012349">
    <property type="entry name" value="Split_barrel_FMN-bd"/>
</dbReference>
<dbReference type="InParanoid" id="A0A0H2R6S1"/>
<dbReference type="STRING" id="27342.A0A0H2R6S1"/>
<keyword evidence="1" id="KW-1133">Transmembrane helix</keyword>
<protein>
    <recommendedName>
        <fullName evidence="4">Pyridoxamine 5'-phosphate oxidase putative domain-containing protein</fullName>
    </recommendedName>
</protein>
<dbReference type="AlphaFoldDB" id="A0A0H2R6S1"/>